<dbReference type="AlphaFoldDB" id="A0A2T5XYZ3"/>
<reference evidence="2 3" key="1">
    <citation type="submission" date="2018-04" db="EMBL/GenBank/DDBJ databases">
        <title>Genomic Encyclopedia of Archaeal and Bacterial Type Strains, Phase II (KMG-II): from individual species to whole genera.</title>
        <authorList>
            <person name="Goeker M."/>
        </authorList>
    </citation>
    <scope>NUCLEOTIDE SEQUENCE [LARGE SCALE GENOMIC DNA]</scope>
    <source>
        <strain evidence="2 3">DSM 22902</strain>
    </source>
</reference>
<proteinExistence type="predicted"/>
<dbReference type="Proteomes" id="UP000243985">
    <property type="component" value="Unassembled WGS sequence"/>
</dbReference>
<keyword evidence="1" id="KW-0472">Membrane</keyword>
<comment type="caution">
    <text evidence="2">The sequence shown here is derived from an EMBL/GenBank/DDBJ whole genome shotgun (WGS) entry which is preliminary data.</text>
</comment>
<feature type="transmembrane region" description="Helical" evidence="1">
    <location>
        <begin position="44"/>
        <end position="63"/>
    </location>
</feature>
<accession>A0A2T5XYZ3</accession>
<dbReference type="EMBL" id="QBKG01000001">
    <property type="protein sequence ID" value="PTX08764.1"/>
    <property type="molecule type" value="Genomic_DNA"/>
</dbReference>
<gene>
    <name evidence="2" type="ORF">C8P65_101433</name>
</gene>
<protein>
    <submittedName>
        <fullName evidence="2">Uncharacterized protein</fullName>
    </submittedName>
</protein>
<keyword evidence="1" id="KW-1133">Transmembrane helix</keyword>
<evidence type="ECO:0000313" key="2">
    <source>
        <dbReference type="EMBL" id="PTX08764.1"/>
    </source>
</evidence>
<keyword evidence="1" id="KW-0812">Transmembrane</keyword>
<evidence type="ECO:0000313" key="3">
    <source>
        <dbReference type="Proteomes" id="UP000243985"/>
    </source>
</evidence>
<name>A0A2T5XYZ3_9FLAO</name>
<evidence type="ECO:0000256" key="1">
    <source>
        <dbReference type="SAM" id="Phobius"/>
    </source>
</evidence>
<sequence>MGCPAGASSQNSAHSPFLFISNHLSSSVGRTKATPPEKLFASKYLVGITSLPILSINVFKLFLGTWR</sequence>
<organism evidence="2 3">
    <name type="scientific">Capnocytophaga leadbetteri</name>
    <dbReference type="NCBI Taxonomy" id="327575"/>
    <lineage>
        <taxon>Bacteria</taxon>
        <taxon>Pseudomonadati</taxon>
        <taxon>Bacteroidota</taxon>
        <taxon>Flavobacteriia</taxon>
        <taxon>Flavobacteriales</taxon>
        <taxon>Flavobacteriaceae</taxon>
        <taxon>Capnocytophaga</taxon>
    </lineage>
</organism>